<organism evidence="1 2">
    <name type="scientific">Pseudoalteromonas gelatinilytica</name>
    <dbReference type="NCBI Taxonomy" id="1703256"/>
    <lineage>
        <taxon>Bacteria</taxon>
        <taxon>Pseudomonadati</taxon>
        <taxon>Pseudomonadota</taxon>
        <taxon>Gammaproteobacteria</taxon>
        <taxon>Alteromonadales</taxon>
        <taxon>Pseudoalteromonadaceae</taxon>
        <taxon>Pseudoalteromonas</taxon>
    </lineage>
</organism>
<dbReference type="EMBL" id="BMIT01000034">
    <property type="protein sequence ID" value="GGF14351.1"/>
    <property type="molecule type" value="Genomic_DNA"/>
</dbReference>
<comment type="caution">
    <text evidence="1">The sequence shown here is derived from an EMBL/GenBank/DDBJ whole genome shotgun (WGS) entry which is preliminary data.</text>
</comment>
<accession>A0ABQ1UE42</accession>
<keyword evidence="2" id="KW-1185">Reference proteome</keyword>
<sequence length="80" mass="9053">MEYKITEMNPIEKLNTIIRNSDSQTVQSVKCSNPMCSNPATVINFEVSGFRCNGKEHLGGNQYRDCLRLFAVEPLDEAKK</sequence>
<dbReference type="RefSeq" id="WP_188731742.1">
    <property type="nucleotide sequence ID" value="NZ_BMIT01000034.1"/>
</dbReference>
<proteinExistence type="predicted"/>
<evidence type="ECO:0000313" key="2">
    <source>
        <dbReference type="Proteomes" id="UP000638462"/>
    </source>
</evidence>
<reference evidence="2" key="1">
    <citation type="journal article" date="2019" name="Int. J. Syst. Evol. Microbiol.">
        <title>The Global Catalogue of Microorganisms (GCM) 10K type strain sequencing project: providing services to taxonomists for standard genome sequencing and annotation.</title>
        <authorList>
            <consortium name="The Broad Institute Genomics Platform"/>
            <consortium name="The Broad Institute Genome Sequencing Center for Infectious Disease"/>
            <person name="Wu L."/>
            <person name="Ma J."/>
        </authorList>
    </citation>
    <scope>NUCLEOTIDE SEQUENCE [LARGE SCALE GENOMIC DNA]</scope>
    <source>
        <strain evidence="2">CGMCC 1.15394</strain>
    </source>
</reference>
<gene>
    <name evidence="1" type="ORF">GCM10008027_43980</name>
</gene>
<name>A0ABQ1UE42_9GAMM</name>
<evidence type="ECO:0000313" key="1">
    <source>
        <dbReference type="EMBL" id="GGF14351.1"/>
    </source>
</evidence>
<protein>
    <submittedName>
        <fullName evidence="1">Uncharacterized protein</fullName>
    </submittedName>
</protein>
<dbReference type="Proteomes" id="UP000638462">
    <property type="component" value="Unassembled WGS sequence"/>
</dbReference>